<dbReference type="AlphaFoldDB" id="A0A072VDP2"/>
<evidence type="ECO:0000313" key="2">
    <source>
        <dbReference type="EMBL" id="RHN76387.1"/>
    </source>
</evidence>
<dbReference type="Gramene" id="rna12706">
    <property type="protein sequence ID" value="RHN76387.1"/>
    <property type="gene ID" value="gene12706"/>
</dbReference>
<evidence type="ECO:0000313" key="5">
    <source>
        <dbReference type="Proteomes" id="UP000265566"/>
    </source>
</evidence>
<dbReference type="EnsemblPlants" id="KEH39558">
    <property type="protein sequence ID" value="KEH39558"/>
    <property type="gene ID" value="MTR_2g101675"/>
</dbReference>
<reference evidence="1 4" key="2">
    <citation type="journal article" date="2014" name="BMC Genomics">
        <title>An improved genome release (version Mt4.0) for the model legume Medicago truncatula.</title>
        <authorList>
            <person name="Tang H."/>
            <person name="Krishnakumar V."/>
            <person name="Bidwell S."/>
            <person name="Rosen B."/>
            <person name="Chan A."/>
            <person name="Zhou S."/>
            <person name="Gentzbittel L."/>
            <person name="Childs K.L."/>
            <person name="Yandell M."/>
            <person name="Gundlach H."/>
            <person name="Mayer K.F."/>
            <person name="Schwartz D.C."/>
            <person name="Town C.D."/>
        </authorList>
    </citation>
    <scope>GENOME REANNOTATION</scope>
    <source>
        <strain evidence="1">A17</strain>
        <strain evidence="3 4">cv. Jemalong A17</strain>
    </source>
</reference>
<reference evidence="5" key="4">
    <citation type="journal article" date="2018" name="Nat. Plants">
        <title>Whole-genome landscape of Medicago truncatula symbiotic genes.</title>
        <authorList>
            <person name="Pecrix Y."/>
            <person name="Staton S.E."/>
            <person name="Sallet E."/>
            <person name="Lelandais-Briere C."/>
            <person name="Moreau S."/>
            <person name="Carrere S."/>
            <person name="Blein T."/>
            <person name="Jardinaud M.F."/>
            <person name="Latrasse D."/>
            <person name="Zouine M."/>
            <person name="Zahm M."/>
            <person name="Kreplak J."/>
            <person name="Mayjonade B."/>
            <person name="Satge C."/>
            <person name="Perez M."/>
            <person name="Cauet S."/>
            <person name="Marande W."/>
            <person name="Chantry-Darmon C."/>
            <person name="Lopez-Roques C."/>
            <person name="Bouchez O."/>
            <person name="Berard A."/>
            <person name="Debelle F."/>
            <person name="Munos S."/>
            <person name="Bendahmane A."/>
            <person name="Berges H."/>
            <person name="Niebel A."/>
            <person name="Buitink J."/>
            <person name="Frugier F."/>
            <person name="Benhamed M."/>
            <person name="Crespi M."/>
            <person name="Gouzy J."/>
            <person name="Gamas P."/>
        </authorList>
    </citation>
    <scope>NUCLEOTIDE SEQUENCE [LARGE SCALE GENOMIC DNA]</scope>
    <source>
        <strain evidence="5">cv. Jemalong A17</strain>
    </source>
</reference>
<gene>
    <name evidence="1" type="ordered locus">MTR_2g101675</name>
    <name evidence="2" type="ORF">MtrunA17_Chr2g0331551</name>
</gene>
<proteinExistence type="predicted"/>
<dbReference type="Proteomes" id="UP000002051">
    <property type="component" value="Chromosome 2"/>
</dbReference>
<sequence length="108" mass="12318">MFISRSCSILQHQSLRVTTPGSIELNHKELVLFNYTGKVLLLQNDNVFFLHFLLLELVFYVMVQAGQVAKVVVPFIVVVEVVEESPSSSRELRSSSPSLLFWKVFFAK</sequence>
<dbReference type="EMBL" id="PSQE01000002">
    <property type="protein sequence ID" value="RHN76387.1"/>
    <property type="molecule type" value="Genomic_DNA"/>
</dbReference>
<evidence type="ECO:0000313" key="4">
    <source>
        <dbReference type="Proteomes" id="UP000002051"/>
    </source>
</evidence>
<dbReference type="HOGENOM" id="CLU_2200846_0_0_1"/>
<reference evidence="1 4" key="1">
    <citation type="journal article" date="2011" name="Nature">
        <title>The Medicago genome provides insight into the evolution of rhizobial symbioses.</title>
        <authorList>
            <person name="Young N.D."/>
            <person name="Debelle F."/>
            <person name="Oldroyd G.E."/>
            <person name="Geurts R."/>
            <person name="Cannon S.B."/>
            <person name="Udvardi M.K."/>
            <person name="Benedito V.A."/>
            <person name="Mayer K.F."/>
            <person name="Gouzy J."/>
            <person name="Schoof H."/>
            <person name="Van de Peer Y."/>
            <person name="Proost S."/>
            <person name="Cook D.R."/>
            <person name="Meyers B.C."/>
            <person name="Spannagl M."/>
            <person name="Cheung F."/>
            <person name="De Mita S."/>
            <person name="Krishnakumar V."/>
            <person name="Gundlach H."/>
            <person name="Zhou S."/>
            <person name="Mudge J."/>
            <person name="Bharti A.K."/>
            <person name="Murray J.D."/>
            <person name="Naoumkina M.A."/>
            <person name="Rosen B."/>
            <person name="Silverstein K.A."/>
            <person name="Tang H."/>
            <person name="Rombauts S."/>
            <person name="Zhao P.X."/>
            <person name="Zhou P."/>
            <person name="Barbe V."/>
            <person name="Bardou P."/>
            <person name="Bechner M."/>
            <person name="Bellec A."/>
            <person name="Berger A."/>
            <person name="Berges H."/>
            <person name="Bidwell S."/>
            <person name="Bisseling T."/>
            <person name="Choisne N."/>
            <person name="Couloux A."/>
            <person name="Denny R."/>
            <person name="Deshpande S."/>
            <person name="Dai X."/>
            <person name="Doyle J.J."/>
            <person name="Dudez A.M."/>
            <person name="Farmer A.D."/>
            <person name="Fouteau S."/>
            <person name="Franken C."/>
            <person name="Gibelin C."/>
            <person name="Gish J."/>
            <person name="Goldstein S."/>
            <person name="Gonzalez A.J."/>
            <person name="Green P.J."/>
            <person name="Hallab A."/>
            <person name="Hartog M."/>
            <person name="Hua A."/>
            <person name="Humphray S.J."/>
            <person name="Jeong D.H."/>
            <person name="Jing Y."/>
            <person name="Jocker A."/>
            <person name="Kenton S.M."/>
            <person name="Kim D.J."/>
            <person name="Klee K."/>
            <person name="Lai H."/>
            <person name="Lang C."/>
            <person name="Lin S."/>
            <person name="Macmil S.L."/>
            <person name="Magdelenat G."/>
            <person name="Matthews L."/>
            <person name="McCorrison J."/>
            <person name="Monaghan E.L."/>
            <person name="Mun J.H."/>
            <person name="Najar F.Z."/>
            <person name="Nicholson C."/>
            <person name="Noirot C."/>
            <person name="O'Bleness M."/>
            <person name="Paule C.R."/>
            <person name="Poulain J."/>
            <person name="Prion F."/>
            <person name="Qin B."/>
            <person name="Qu C."/>
            <person name="Retzel E.F."/>
            <person name="Riddle C."/>
            <person name="Sallet E."/>
            <person name="Samain S."/>
            <person name="Samson N."/>
            <person name="Sanders I."/>
            <person name="Saurat O."/>
            <person name="Scarpelli C."/>
            <person name="Schiex T."/>
            <person name="Segurens B."/>
            <person name="Severin A.J."/>
            <person name="Sherrier D.J."/>
            <person name="Shi R."/>
            <person name="Sims S."/>
            <person name="Singer S.R."/>
            <person name="Sinharoy S."/>
            <person name="Sterck L."/>
            <person name="Viollet A."/>
            <person name="Wang B.B."/>
            <person name="Wang K."/>
            <person name="Wang M."/>
            <person name="Wang X."/>
            <person name="Warfsmann J."/>
            <person name="Weissenbach J."/>
            <person name="White D.D."/>
            <person name="White J.D."/>
            <person name="Wiley G.B."/>
            <person name="Wincker P."/>
            <person name="Xing Y."/>
            <person name="Yang L."/>
            <person name="Yao Z."/>
            <person name="Ying F."/>
            <person name="Zhai J."/>
            <person name="Zhou L."/>
            <person name="Zuber A."/>
            <person name="Denarie J."/>
            <person name="Dixon R.A."/>
            <person name="May G.D."/>
            <person name="Schwartz D.C."/>
            <person name="Rogers J."/>
            <person name="Quetier F."/>
            <person name="Town C.D."/>
            <person name="Roe B.A."/>
        </authorList>
    </citation>
    <scope>NUCLEOTIDE SEQUENCE [LARGE SCALE GENOMIC DNA]</scope>
    <source>
        <strain evidence="1">A17</strain>
        <strain evidence="3 4">cv. Jemalong A17</strain>
    </source>
</reference>
<name>A0A072VDP2_MEDTR</name>
<evidence type="ECO:0000313" key="1">
    <source>
        <dbReference type="EMBL" id="KEH39558.1"/>
    </source>
</evidence>
<protein>
    <submittedName>
        <fullName evidence="1 3">Uncharacterized protein</fullName>
    </submittedName>
</protein>
<accession>A0A072VDP2</accession>
<dbReference type="EMBL" id="CM001218">
    <property type="protein sequence ID" value="KEH39558.1"/>
    <property type="molecule type" value="Genomic_DNA"/>
</dbReference>
<dbReference type="Proteomes" id="UP000265566">
    <property type="component" value="Chromosome 2"/>
</dbReference>
<reference evidence="3" key="3">
    <citation type="submission" date="2015-04" db="UniProtKB">
        <authorList>
            <consortium name="EnsemblPlants"/>
        </authorList>
    </citation>
    <scope>IDENTIFICATION</scope>
    <source>
        <strain evidence="3">cv. Jemalong A17</strain>
    </source>
</reference>
<reference evidence="2" key="5">
    <citation type="journal article" date="2018" name="Nat. Plants">
        <title>Whole-genome landscape of Medicago truncatula symbiotic genes.</title>
        <authorList>
            <person name="Pecrix Y."/>
            <person name="Gamas P."/>
            <person name="Carrere S."/>
        </authorList>
    </citation>
    <scope>NUCLEOTIDE SEQUENCE</scope>
    <source>
        <tissue evidence="2">Leaves</tissue>
    </source>
</reference>
<organism evidence="1 4">
    <name type="scientific">Medicago truncatula</name>
    <name type="common">Barrel medic</name>
    <name type="synonym">Medicago tribuloides</name>
    <dbReference type="NCBI Taxonomy" id="3880"/>
    <lineage>
        <taxon>Eukaryota</taxon>
        <taxon>Viridiplantae</taxon>
        <taxon>Streptophyta</taxon>
        <taxon>Embryophyta</taxon>
        <taxon>Tracheophyta</taxon>
        <taxon>Spermatophyta</taxon>
        <taxon>Magnoliopsida</taxon>
        <taxon>eudicotyledons</taxon>
        <taxon>Gunneridae</taxon>
        <taxon>Pentapetalae</taxon>
        <taxon>rosids</taxon>
        <taxon>fabids</taxon>
        <taxon>Fabales</taxon>
        <taxon>Fabaceae</taxon>
        <taxon>Papilionoideae</taxon>
        <taxon>50 kb inversion clade</taxon>
        <taxon>NPAAA clade</taxon>
        <taxon>Hologalegina</taxon>
        <taxon>IRL clade</taxon>
        <taxon>Trifolieae</taxon>
        <taxon>Medicago</taxon>
    </lineage>
</organism>
<keyword evidence="4" id="KW-1185">Reference proteome</keyword>
<evidence type="ECO:0000313" key="3">
    <source>
        <dbReference type="EnsemblPlants" id="KEH39558"/>
    </source>
</evidence>